<dbReference type="AlphaFoldDB" id="A0A1J1J470"/>
<reference evidence="1 2" key="1">
    <citation type="submission" date="2015-04" db="EMBL/GenBank/DDBJ databases">
        <authorList>
            <person name="Syromyatnikov M.Y."/>
            <person name="Popov V.N."/>
        </authorList>
    </citation>
    <scope>NUCLEOTIDE SEQUENCE [LARGE SCALE GENOMIC DNA]</scope>
</reference>
<sequence length="66" mass="8023">MNLLWHMLKKRTITTIDHPHSYIGYATLKRFFPAILTLRGFLFKWVLNCVMEWKQKLMMKIIAKKQ</sequence>
<organism evidence="1 2">
    <name type="scientific">Clunio marinus</name>
    <dbReference type="NCBI Taxonomy" id="568069"/>
    <lineage>
        <taxon>Eukaryota</taxon>
        <taxon>Metazoa</taxon>
        <taxon>Ecdysozoa</taxon>
        <taxon>Arthropoda</taxon>
        <taxon>Hexapoda</taxon>
        <taxon>Insecta</taxon>
        <taxon>Pterygota</taxon>
        <taxon>Neoptera</taxon>
        <taxon>Endopterygota</taxon>
        <taxon>Diptera</taxon>
        <taxon>Nematocera</taxon>
        <taxon>Chironomoidea</taxon>
        <taxon>Chironomidae</taxon>
        <taxon>Clunio</taxon>
    </lineage>
</organism>
<keyword evidence="2" id="KW-1185">Reference proteome</keyword>
<dbReference type="EMBL" id="CVRI01000070">
    <property type="protein sequence ID" value="CRL07199.1"/>
    <property type="molecule type" value="Genomic_DNA"/>
</dbReference>
<gene>
    <name evidence="1" type="ORF">CLUMA_CG020182</name>
</gene>
<protein>
    <submittedName>
        <fullName evidence="1">CLUMA_CG020182, isoform A</fullName>
    </submittedName>
</protein>
<proteinExistence type="predicted"/>
<accession>A0A1J1J470</accession>
<evidence type="ECO:0000313" key="1">
    <source>
        <dbReference type="EMBL" id="CRL07199.1"/>
    </source>
</evidence>
<evidence type="ECO:0000313" key="2">
    <source>
        <dbReference type="Proteomes" id="UP000183832"/>
    </source>
</evidence>
<name>A0A1J1J470_9DIPT</name>
<dbReference type="Proteomes" id="UP000183832">
    <property type="component" value="Unassembled WGS sequence"/>
</dbReference>